<proteinExistence type="predicted"/>
<gene>
    <name evidence="2" type="ORF">EGR_06745</name>
</gene>
<feature type="domain" description="IFT140 first beta-propeller" evidence="1">
    <location>
        <begin position="27"/>
        <end position="115"/>
    </location>
</feature>
<evidence type="ECO:0000313" key="2">
    <source>
        <dbReference type="EMBL" id="EUB58338.1"/>
    </source>
</evidence>
<dbReference type="OrthoDB" id="10258787at2759"/>
<dbReference type="EMBL" id="APAU02000063">
    <property type="protein sequence ID" value="EUB58338.1"/>
    <property type="molecule type" value="Genomic_DNA"/>
</dbReference>
<dbReference type="KEGG" id="egl:EGR_06745"/>
<comment type="caution">
    <text evidence="2">The sequence shown here is derived from an EMBL/GenBank/DDBJ whole genome shotgun (WGS) entry which is preliminary data.</text>
</comment>
<protein>
    <submittedName>
        <fullName evidence="2">Intraflagellar transport protein</fullName>
    </submittedName>
</protein>
<keyword evidence="3" id="KW-1185">Reference proteome</keyword>
<dbReference type="RefSeq" id="XP_024349534.1">
    <property type="nucleotide sequence ID" value="XM_024495994.1"/>
</dbReference>
<dbReference type="CTD" id="36342460"/>
<reference evidence="2 3" key="1">
    <citation type="journal article" date="2013" name="Nat. Genet.">
        <title>The genome of the hydatid tapeworm Echinococcus granulosus.</title>
        <authorList>
            <person name="Zheng H."/>
            <person name="Zhang W."/>
            <person name="Zhang L."/>
            <person name="Zhang Z."/>
            <person name="Li J."/>
            <person name="Lu G."/>
            <person name="Zhu Y."/>
            <person name="Wang Y."/>
            <person name="Huang Y."/>
            <person name="Liu J."/>
            <person name="Kang H."/>
            <person name="Chen J."/>
            <person name="Wang L."/>
            <person name="Chen A."/>
            <person name="Yu S."/>
            <person name="Gao Z."/>
            <person name="Jin L."/>
            <person name="Gu W."/>
            <person name="Wang Z."/>
            <person name="Zhao L."/>
            <person name="Shi B."/>
            <person name="Wen H."/>
            <person name="Lin R."/>
            <person name="Jones M.K."/>
            <person name="Brejova B."/>
            <person name="Vinar T."/>
            <person name="Zhao G."/>
            <person name="McManus D.P."/>
            <person name="Chen Z."/>
            <person name="Zhou Y."/>
            <person name="Wang S."/>
        </authorList>
    </citation>
    <scope>NUCLEOTIDE SEQUENCE [LARGE SCALE GENOMIC DNA]</scope>
</reference>
<dbReference type="AlphaFoldDB" id="W6UAA8"/>
<sequence length="303" mass="32650">MVAGLLGGQDVWAGAVRCYVLDGALPTLKLASQLNDRPCFVWAGEMILAMALGESVIRVWDITKSDNYALSPHPNSDLRQRSSIVIERLAYCPKHKLLAAGMSDGRIAIWKYTDTRPLLSTSTVGIDQYGHFPKVIESVSGNFEPESCWLPQPIVDLFMNHAEEHLRDSCTNTSIGVLVWDSTTGVLAASYGSSTDPATENLEEEENKASIYSAFILRQQPLCANIGGGGSAVVQVSSQRLAVISSNPTHFVKSEAPDLASIRTALSSNATTSSSFAKSIEFTESVACVEEQLRSAFCTQVGA</sequence>
<evidence type="ECO:0000313" key="3">
    <source>
        <dbReference type="Proteomes" id="UP000019149"/>
    </source>
</evidence>
<dbReference type="STRING" id="6210.W6UAA8"/>
<accession>W6UAA8</accession>
<dbReference type="GeneID" id="36342460"/>
<dbReference type="Gene3D" id="2.130.10.10">
    <property type="entry name" value="YVTN repeat-like/Quinoprotein amine dehydrogenase"/>
    <property type="match status" value="1"/>
</dbReference>
<organism evidence="2 3">
    <name type="scientific">Echinococcus granulosus</name>
    <name type="common">Hydatid tapeworm</name>
    <dbReference type="NCBI Taxonomy" id="6210"/>
    <lineage>
        <taxon>Eukaryota</taxon>
        <taxon>Metazoa</taxon>
        <taxon>Spiralia</taxon>
        <taxon>Lophotrochozoa</taxon>
        <taxon>Platyhelminthes</taxon>
        <taxon>Cestoda</taxon>
        <taxon>Eucestoda</taxon>
        <taxon>Cyclophyllidea</taxon>
        <taxon>Taeniidae</taxon>
        <taxon>Echinococcus</taxon>
        <taxon>Echinococcus granulosus group</taxon>
    </lineage>
</organism>
<dbReference type="SUPFAM" id="SSF50978">
    <property type="entry name" value="WD40 repeat-like"/>
    <property type="match status" value="1"/>
</dbReference>
<evidence type="ECO:0000259" key="1">
    <source>
        <dbReference type="Pfam" id="PF23383"/>
    </source>
</evidence>
<dbReference type="Pfam" id="PF23383">
    <property type="entry name" value="Beta-prop_IFT140_1st"/>
    <property type="match status" value="1"/>
</dbReference>
<name>W6UAA8_ECHGR</name>
<dbReference type="InterPro" id="IPR056154">
    <property type="entry name" value="Beta-prop_IFT140_1st"/>
</dbReference>
<dbReference type="InterPro" id="IPR036322">
    <property type="entry name" value="WD40_repeat_dom_sf"/>
</dbReference>
<dbReference type="Proteomes" id="UP000019149">
    <property type="component" value="Unassembled WGS sequence"/>
</dbReference>
<dbReference type="InterPro" id="IPR015943">
    <property type="entry name" value="WD40/YVTN_repeat-like_dom_sf"/>
</dbReference>